<evidence type="ECO:0000313" key="1">
    <source>
        <dbReference type="EMBL" id="ENU26581.1"/>
    </source>
</evidence>
<name>A0ABN0JML1_9GAMM</name>
<accession>A0ABN0JML1</accession>
<dbReference type="Proteomes" id="UP000013190">
    <property type="component" value="Unassembled WGS sequence"/>
</dbReference>
<comment type="caution">
    <text evidence="1">The sequence shown here is derived from an EMBL/GenBank/DDBJ whole genome shotgun (WGS) entry which is preliminary data.</text>
</comment>
<evidence type="ECO:0000313" key="2">
    <source>
        <dbReference type="Proteomes" id="UP000013190"/>
    </source>
</evidence>
<proteinExistence type="predicted"/>
<dbReference type="EMBL" id="APOJ01000025">
    <property type="protein sequence ID" value="ENU26581.1"/>
    <property type="molecule type" value="Genomic_DNA"/>
</dbReference>
<dbReference type="GeneID" id="92835513"/>
<dbReference type="RefSeq" id="WP_004662443.1">
    <property type="nucleotide sequence ID" value="NZ_BMDV01000001.1"/>
</dbReference>
<reference evidence="1 2" key="2">
    <citation type="journal article" date="2016" name="Int. J. Syst. Evol. Microbiol.">
        <title>Taxonomy of haemolytic and/or proteolytic strains of the genus Acinetobacter with the proposal of Acinetobacter courvalinii sp. nov. (genomic species 14 sensu Bouvet &amp; Jeanjean), Acinetobacter dispersus sp. nov. (genomic species 17), Acinetobacter modestus sp. nov., Acinetobacter proteolyticus sp. nov. and Acinetobacter vivianii sp. nov.</title>
        <authorList>
            <person name="Nemec A."/>
            <person name="Radolfova-Krizova L."/>
            <person name="Maixnerova M."/>
            <person name="Vrestiakova E."/>
            <person name="Jezek P."/>
            <person name="Sedo O."/>
        </authorList>
    </citation>
    <scope>NUCLEOTIDE SEQUENCE [LARGE SCALE GENOMIC DNA]</scope>
    <source>
        <strain evidence="1 2">NIPH 236</strain>
    </source>
</reference>
<reference evidence="2" key="1">
    <citation type="submission" date="2013-02" db="EMBL/GenBank/DDBJ databases">
        <title>The Genome Sequence of Acinetobacter sp. NIPH 236.</title>
        <authorList>
            <consortium name="The Broad Institute Genome Sequencing Platform"/>
            <consortium name="The Broad Institute Genome Sequencing Center for Infectious Disease"/>
            <person name="Cerqueira G."/>
            <person name="Feldgarden M."/>
            <person name="Courvalin P."/>
            <person name="Perichon B."/>
            <person name="Grillot-Courvalin C."/>
            <person name="Clermont D."/>
            <person name="Rocha E."/>
            <person name="Yoon E.-J."/>
            <person name="Nemec A."/>
            <person name="Walker B."/>
            <person name="Young S.K."/>
            <person name="Zeng Q."/>
            <person name="Gargeya S."/>
            <person name="Fitzgerald M."/>
            <person name="Haas B."/>
            <person name="Abouelleil A."/>
            <person name="Alvarado L."/>
            <person name="Arachchi H.M."/>
            <person name="Berlin A.M."/>
            <person name="Chapman S.B."/>
            <person name="Dewar J."/>
            <person name="Goldberg J."/>
            <person name="Griggs A."/>
            <person name="Gujja S."/>
            <person name="Hansen M."/>
            <person name="Howarth C."/>
            <person name="Imamovic A."/>
            <person name="Larimer J."/>
            <person name="McCowan C."/>
            <person name="Murphy C."/>
            <person name="Neiman D."/>
            <person name="Pearson M."/>
            <person name="Priest M."/>
            <person name="Roberts A."/>
            <person name="Saif S."/>
            <person name="Shea T."/>
            <person name="Sisk P."/>
            <person name="Sykes S."/>
            <person name="Wortman J."/>
            <person name="Nusbaum C."/>
            <person name="Birren B."/>
        </authorList>
    </citation>
    <scope>NUCLEOTIDE SEQUENCE [LARGE SCALE GENOMIC DNA]</scope>
    <source>
        <strain evidence="2">NIPH 236</strain>
    </source>
</reference>
<sequence>MPHSAIKFKNEKDYSFFSQTENIGNQCEFIELHLEKMSHKSTLWMDAAVIATFSFGFFNSLNNELKNKIIDSLMLIKANQLEPILFQSSNIVDDKGFSLHHTLMYELNNLNAIKFLFNKDWNIHEFNSACQIIMRELTAFEMNLSNQISNLLNNNLICNLLICSVDVNFDIIYTIR</sequence>
<protein>
    <submittedName>
        <fullName evidence="1">Uncharacterized protein</fullName>
    </submittedName>
</protein>
<gene>
    <name evidence="1" type="ORF">F992_02129</name>
</gene>
<organism evidence="1 2">
    <name type="scientific">Acinetobacter modestus</name>
    <dbReference type="NCBI Taxonomy" id="1776740"/>
    <lineage>
        <taxon>Bacteria</taxon>
        <taxon>Pseudomonadati</taxon>
        <taxon>Pseudomonadota</taxon>
        <taxon>Gammaproteobacteria</taxon>
        <taxon>Moraxellales</taxon>
        <taxon>Moraxellaceae</taxon>
        <taxon>Acinetobacter</taxon>
    </lineage>
</organism>
<keyword evidence="2" id="KW-1185">Reference proteome</keyword>